<evidence type="ECO:0000256" key="1">
    <source>
        <dbReference type="ARBA" id="ARBA00000085"/>
    </source>
</evidence>
<evidence type="ECO:0000259" key="6">
    <source>
        <dbReference type="PROSITE" id="PS50109"/>
    </source>
</evidence>
<evidence type="ECO:0000256" key="4">
    <source>
        <dbReference type="ARBA" id="ARBA00022777"/>
    </source>
</evidence>
<dbReference type="Pfam" id="PF08447">
    <property type="entry name" value="PAS_3"/>
    <property type="match status" value="1"/>
</dbReference>
<dbReference type="InterPro" id="IPR005467">
    <property type="entry name" value="His_kinase_dom"/>
</dbReference>
<dbReference type="SMART" id="SM00086">
    <property type="entry name" value="PAC"/>
    <property type="match status" value="2"/>
</dbReference>
<dbReference type="Gene3D" id="2.10.70.100">
    <property type="match status" value="1"/>
</dbReference>
<dbReference type="InterPro" id="IPR003594">
    <property type="entry name" value="HATPase_dom"/>
</dbReference>
<dbReference type="Pfam" id="PF02518">
    <property type="entry name" value="HATPase_c"/>
    <property type="match status" value="1"/>
</dbReference>
<dbReference type="Proteomes" id="UP000779507">
    <property type="component" value="Unassembled WGS sequence"/>
</dbReference>
<feature type="domain" description="PAC" evidence="8">
    <location>
        <begin position="272"/>
        <end position="322"/>
    </location>
</feature>
<keyword evidence="4" id="KW-0418">Kinase</keyword>
<dbReference type="CDD" id="cd16917">
    <property type="entry name" value="HATPase_UhpB-NarQ-NarX-like"/>
    <property type="match status" value="1"/>
</dbReference>
<dbReference type="InterPro" id="IPR001610">
    <property type="entry name" value="PAC"/>
</dbReference>
<dbReference type="InterPro" id="IPR035965">
    <property type="entry name" value="PAS-like_dom_sf"/>
</dbReference>
<evidence type="ECO:0000256" key="5">
    <source>
        <dbReference type="ARBA" id="ARBA00023012"/>
    </source>
</evidence>
<evidence type="ECO:0000256" key="3">
    <source>
        <dbReference type="ARBA" id="ARBA00022679"/>
    </source>
</evidence>
<dbReference type="Gene3D" id="3.30.450.20">
    <property type="entry name" value="PAS domain"/>
    <property type="match status" value="3"/>
</dbReference>
<dbReference type="InterPro" id="IPR000700">
    <property type="entry name" value="PAS-assoc_C"/>
</dbReference>
<gene>
    <name evidence="9" type="ORF">HNP98_000868</name>
</gene>
<evidence type="ECO:0000256" key="2">
    <source>
        <dbReference type="ARBA" id="ARBA00012438"/>
    </source>
</evidence>
<dbReference type="Gene3D" id="3.30.565.10">
    <property type="entry name" value="Histidine kinase-like ATPase, C-terminal domain"/>
    <property type="match status" value="1"/>
</dbReference>
<keyword evidence="10" id="KW-1185">Reference proteome</keyword>
<dbReference type="Pfam" id="PF13426">
    <property type="entry name" value="PAS_9"/>
    <property type="match status" value="2"/>
</dbReference>
<dbReference type="SUPFAM" id="SSF55785">
    <property type="entry name" value="PYP-like sensor domain (PAS domain)"/>
    <property type="match status" value="4"/>
</dbReference>
<dbReference type="EMBL" id="JABSNP010000003">
    <property type="protein sequence ID" value="NRT18057.1"/>
    <property type="molecule type" value="Genomic_DNA"/>
</dbReference>
<dbReference type="PROSITE" id="PS50113">
    <property type="entry name" value="PAC"/>
    <property type="match status" value="2"/>
</dbReference>
<dbReference type="RefSeq" id="WP_173808823.1">
    <property type="nucleotide sequence ID" value="NZ_JABSNP010000003.1"/>
</dbReference>
<dbReference type="Gene3D" id="1.20.5.1930">
    <property type="match status" value="1"/>
</dbReference>
<dbReference type="PRINTS" id="PR00344">
    <property type="entry name" value="BCTRLSENSOR"/>
</dbReference>
<dbReference type="CDD" id="cd00130">
    <property type="entry name" value="PAS"/>
    <property type="match status" value="2"/>
</dbReference>
<comment type="catalytic activity">
    <reaction evidence="1">
        <text>ATP + protein L-histidine = ADP + protein N-phospho-L-histidine.</text>
        <dbReference type="EC" id="2.7.13.3"/>
    </reaction>
</comment>
<evidence type="ECO:0000313" key="9">
    <source>
        <dbReference type="EMBL" id="NRT18057.1"/>
    </source>
</evidence>
<feature type="domain" description="PAS" evidence="7">
    <location>
        <begin position="323"/>
        <end position="397"/>
    </location>
</feature>
<dbReference type="InterPro" id="IPR036890">
    <property type="entry name" value="HATPase_C_sf"/>
</dbReference>
<proteinExistence type="predicted"/>
<dbReference type="InterPro" id="IPR050482">
    <property type="entry name" value="Sensor_HK_TwoCompSys"/>
</dbReference>
<keyword evidence="5" id="KW-0902">Two-component regulatory system</keyword>
<evidence type="ECO:0000259" key="8">
    <source>
        <dbReference type="PROSITE" id="PS50113"/>
    </source>
</evidence>
<feature type="domain" description="PAS" evidence="7">
    <location>
        <begin position="64"/>
        <end position="127"/>
    </location>
</feature>
<dbReference type="NCBIfam" id="TIGR00229">
    <property type="entry name" value="sensory_box"/>
    <property type="match status" value="2"/>
</dbReference>
<dbReference type="SMART" id="SM00091">
    <property type="entry name" value="PAS"/>
    <property type="match status" value="4"/>
</dbReference>
<dbReference type="InterPro" id="IPR013655">
    <property type="entry name" value="PAS_fold_3"/>
</dbReference>
<dbReference type="SUPFAM" id="SSF55874">
    <property type="entry name" value="ATPase domain of HSP90 chaperone/DNA topoisomerase II/histidine kinase"/>
    <property type="match status" value="1"/>
</dbReference>
<keyword evidence="3" id="KW-0808">Transferase</keyword>
<organism evidence="9 10">
    <name type="scientific">Hymenobacter caeli</name>
    <dbReference type="NCBI Taxonomy" id="2735894"/>
    <lineage>
        <taxon>Bacteria</taxon>
        <taxon>Pseudomonadati</taxon>
        <taxon>Bacteroidota</taxon>
        <taxon>Cytophagia</taxon>
        <taxon>Cytophagales</taxon>
        <taxon>Hymenobacteraceae</taxon>
        <taxon>Hymenobacter</taxon>
    </lineage>
</organism>
<dbReference type="InterPro" id="IPR000014">
    <property type="entry name" value="PAS"/>
</dbReference>
<dbReference type="PANTHER" id="PTHR24421:SF10">
    <property type="entry name" value="NITRATE_NITRITE SENSOR PROTEIN NARQ"/>
    <property type="match status" value="1"/>
</dbReference>
<dbReference type="SMART" id="SM00387">
    <property type="entry name" value="HATPase_c"/>
    <property type="match status" value="1"/>
</dbReference>
<dbReference type="InterPro" id="IPR004358">
    <property type="entry name" value="Sig_transdc_His_kin-like_C"/>
</dbReference>
<evidence type="ECO:0000313" key="10">
    <source>
        <dbReference type="Proteomes" id="UP000779507"/>
    </source>
</evidence>
<feature type="domain" description="PAC" evidence="8">
    <location>
        <begin position="400"/>
        <end position="452"/>
    </location>
</feature>
<name>A0ABX2FLP7_9BACT</name>
<reference evidence="9 10" key="1">
    <citation type="submission" date="2020-05" db="EMBL/GenBank/DDBJ databases">
        <title>Genomic Encyclopedia of Type Strains, Phase IV (KMG-V): Genome sequencing to study the core and pangenomes of soil and plant-associated prokaryotes.</title>
        <authorList>
            <person name="Whitman W."/>
        </authorList>
    </citation>
    <scope>NUCLEOTIDE SEQUENCE [LARGE SCALE GENOMIC DNA]</scope>
    <source>
        <strain evidence="9 10">9A</strain>
    </source>
</reference>
<dbReference type="PROSITE" id="PS50109">
    <property type="entry name" value="HIS_KIN"/>
    <property type="match status" value="1"/>
</dbReference>
<comment type="caution">
    <text evidence="9">The sequence shown here is derived from an EMBL/GenBank/DDBJ whole genome shotgun (WGS) entry which is preliminary data.</text>
</comment>
<sequence>MNRPDPYAALQDLRARAERRRLAASVPPAPADAQRLVQELQTHQIELEMQYEELLLAQAAAEASRAQYVDLYDFAPVGYCTLAPDGTLAQLNLYTAQLLGATRQELLGRRLALFVAPAGRAALAQFLAGLWAAPGVRRTCELALHRPAGAAPQFVQLEGAVAAAAADPTGPLACRLALADVTARRAAADALAASEARFRATFEQSHDGLVLLSGLCLVDANATALRLLGATEKKEVLGRHLAGFWPDDQPDGCPLREALHHCAHEARAHGWHRHEWRRYDAAGRPRWDELSFNPVLVAGEPLLHVALRDVTERKLGQQRLEENEARLNLALEASDTGVFAWDVASKQLVWDARAQAVFGRAFDPAPVPVPVQMLGERLHPDDAPRVWAAAKAAIAARVPLTIEYRVVWPDGSVHHVSAAGRAVANAQGQFTGFAGVLRDVTALYAAEEELRYKNRLLDHILQNLPVILTRFGPEGRYRSSAGAGLRRLGLADGELVGRVAAEVFPGEAESFRRLLAGRGDSHLAALGTPERPAYFLTYSFWDPIYREGVRFSLDVTESELLKQGAARQQQQRQQEVLAAILTTQEEERRRIAEALHNGVGQLLYATRLHLDGLPTSEPVRAGQGLVNEAIRATRTLSFELTPGILEDFGLAVALGELAKRVPAAQLAVDLNLHGLDAPLAPALATAVYRVVQELLNNVMKHSQAREVFVQVAREGPEVHLSVEDNGVGFDPESPAARSGLGLASIRTRVVSLSGTLSVQGRPGHGTGVFITLPVAS</sequence>
<protein>
    <recommendedName>
        <fullName evidence="2">histidine kinase</fullName>
        <ecNumber evidence="2">2.7.13.3</ecNumber>
    </recommendedName>
</protein>
<evidence type="ECO:0000259" key="7">
    <source>
        <dbReference type="PROSITE" id="PS50112"/>
    </source>
</evidence>
<dbReference type="EC" id="2.7.13.3" evidence="2"/>
<accession>A0ABX2FLP7</accession>
<dbReference type="PANTHER" id="PTHR24421">
    <property type="entry name" value="NITRATE/NITRITE SENSOR PROTEIN NARX-RELATED"/>
    <property type="match status" value="1"/>
</dbReference>
<dbReference type="PROSITE" id="PS50112">
    <property type="entry name" value="PAS"/>
    <property type="match status" value="2"/>
</dbReference>
<feature type="domain" description="Histidine kinase" evidence="6">
    <location>
        <begin position="687"/>
        <end position="776"/>
    </location>
</feature>